<feature type="coiled-coil region" evidence="1">
    <location>
        <begin position="565"/>
        <end position="599"/>
    </location>
</feature>
<name>A0A2N9I029_FAGSY</name>
<gene>
    <name evidence="3" type="ORF">FSB_LOCUS45620</name>
</gene>
<organism evidence="3">
    <name type="scientific">Fagus sylvatica</name>
    <name type="common">Beechnut</name>
    <dbReference type="NCBI Taxonomy" id="28930"/>
    <lineage>
        <taxon>Eukaryota</taxon>
        <taxon>Viridiplantae</taxon>
        <taxon>Streptophyta</taxon>
        <taxon>Embryophyta</taxon>
        <taxon>Tracheophyta</taxon>
        <taxon>Spermatophyta</taxon>
        <taxon>Magnoliopsida</taxon>
        <taxon>eudicotyledons</taxon>
        <taxon>Gunneridae</taxon>
        <taxon>Pentapetalae</taxon>
        <taxon>rosids</taxon>
        <taxon>fabids</taxon>
        <taxon>Fagales</taxon>
        <taxon>Fagaceae</taxon>
        <taxon>Fagus</taxon>
    </lineage>
</organism>
<proteinExistence type="predicted"/>
<protein>
    <submittedName>
        <fullName evidence="3">Uncharacterized protein</fullName>
    </submittedName>
</protein>
<reference evidence="3" key="1">
    <citation type="submission" date="2018-02" db="EMBL/GenBank/DDBJ databases">
        <authorList>
            <person name="Cohen D.B."/>
            <person name="Kent A.D."/>
        </authorList>
    </citation>
    <scope>NUCLEOTIDE SEQUENCE</scope>
</reference>
<evidence type="ECO:0000313" key="3">
    <source>
        <dbReference type="EMBL" id="SPD17738.1"/>
    </source>
</evidence>
<evidence type="ECO:0000256" key="2">
    <source>
        <dbReference type="SAM" id="MobiDB-lite"/>
    </source>
</evidence>
<accession>A0A2N9I029</accession>
<dbReference type="EMBL" id="OIVN01004492">
    <property type="protein sequence ID" value="SPD17738.1"/>
    <property type="molecule type" value="Genomic_DNA"/>
</dbReference>
<feature type="compositionally biased region" description="Basic and acidic residues" evidence="2">
    <location>
        <begin position="650"/>
        <end position="660"/>
    </location>
</feature>
<feature type="region of interest" description="Disordered" evidence="2">
    <location>
        <begin position="650"/>
        <end position="673"/>
    </location>
</feature>
<keyword evidence="1" id="KW-0175">Coiled coil</keyword>
<sequence>MQHIAGKLSTSSFQRYKVCMNRSSDERVMAPGSRGIGAVFVHLSGEDSDQMGDAFGKPRVPRRSWSRYLSNAPGLVDQLAASRKDSAREGGCPGGKTRFPPSAFFSQILSQFAHIFDLAPDVRFRRSWYRRKACVAYFCKVPDLRKSELGLVRYGSATRGHRSVFGLVDQLVASQEDSARKRGNVGKESSGIFSTALFRQPVFTRMVDIAPDVGFRQSWYRRKAGATYFPKVQALHRGELGFARYDPANGGRWNVPYAKGFDHNFLVSRPFWARKVSNRSSHYVLQNGPGAVSSIQFSVWSTVRSNLGQTWSTLVEFGQNSPNSGKCIPNRVSRVFGPDGPQSGWERLGQTLECLMRPGFVGSYGLGPGRPAMRADTRENPVGKNGVMTLALQPNGRLRQRVYCYVERRTVEHFLQRPCFIDLGGCPRAASVLLDYVPSYKSFQKGPTLKNFRQVEGKSKNDRALQKAAGQVPQRHKHRNDSKQPWICAFLFDDRTVDEGDSVLKSGKDVRGGQVAEAVGKTLLLPEDMKVWQEKRSKHMLENLKRDSILVTKLEKKLDWEFTSSSQLQVENSELKDAITEAQAKVQKAEDEAQSYYDQGFNEAADSLQSQLRDECNKFFIQGWHKALDKAGVDDASELYDLAQRHRPYKDLVPEERDGEAGEDAAEDSMVPGSYEVLNEPKLVDDPEMALDLVDDRIQTVEFQEGEDDSDVEENIDVVD</sequence>
<dbReference type="AlphaFoldDB" id="A0A2N9I029"/>
<feature type="compositionally biased region" description="Acidic residues" evidence="2">
    <location>
        <begin position="704"/>
        <end position="720"/>
    </location>
</feature>
<evidence type="ECO:0000256" key="1">
    <source>
        <dbReference type="SAM" id="Coils"/>
    </source>
</evidence>
<feature type="region of interest" description="Disordered" evidence="2">
    <location>
        <begin position="701"/>
        <end position="720"/>
    </location>
</feature>